<gene>
    <name evidence="6" type="ORF">ABUW04_20100</name>
</gene>
<evidence type="ECO:0000256" key="5">
    <source>
        <dbReference type="ARBA" id="ARBA00023014"/>
    </source>
</evidence>
<sequence>MSVARGDVLVPAWVDHPERGRVACPAARLLGGSLLRNGLAVRYQDLAPPPSPSPSPAMDADGRAVLQVLSYLGRDGAATGLAAVSAPGPAAAVVTAALERWAAVMRTRRLVVGGVEPLCAGVRRARAVVDAVAESGRPTVVLAPDPVAAGPVIGRGRAVRGTESAMELERVLDGAVVVVGPAGVAPALRARIAAQGRTPVDAGCPLALAAQAEVRRFAQQGETVMLVGRSGHGAVPALLGQAAAGSVRLVEDLAQARQLEVADPGRVAVVLQPGLPLGEAESVAESVRKRFGHVLPQHPSTYCHAADDRLRALTQLARACAVVLVTGPAASARETVRVIEQAGAAAYAVLGPEGVRPGWLKGRASVGVTAAAGAEPGLVQALVRTLSGLGPCAVELQEGATVASTTSDAMSAVAGGTAAVEQDPGRALVPVRTQPGA</sequence>
<dbReference type="EMBL" id="JBEUKS010000007">
    <property type="protein sequence ID" value="MFC1440563.1"/>
    <property type="molecule type" value="Genomic_DNA"/>
</dbReference>
<evidence type="ECO:0000256" key="4">
    <source>
        <dbReference type="ARBA" id="ARBA00023004"/>
    </source>
</evidence>
<dbReference type="PANTHER" id="PTHR30426:SF0">
    <property type="entry name" value="4-HYDROXY-3-METHYLBUT-2-ENYL DIPHOSPHATE REDUCTASE"/>
    <property type="match status" value="1"/>
</dbReference>
<evidence type="ECO:0008006" key="8">
    <source>
        <dbReference type="Google" id="ProtNLM"/>
    </source>
</evidence>
<evidence type="ECO:0000256" key="3">
    <source>
        <dbReference type="ARBA" id="ARBA00022723"/>
    </source>
</evidence>
<accession>A0ABV6XR72</accession>
<keyword evidence="5" id="KW-0411">Iron-sulfur</keyword>
<organism evidence="6 7">
    <name type="scientific">Streptacidiphilus jeojiensis</name>
    <dbReference type="NCBI Taxonomy" id="3229225"/>
    <lineage>
        <taxon>Bacteria</taxon>
        <taxon>Bacillati</taxon>
        <taxon>Actinomycetota</taxon>
        <taxon>Actinomycetes</taxon>
        <taxon>Kitasatosporales</taxon>
        <taxon>Streptomycetaceae</taxon>
        <taxon>Streptacidiphilus</taxon>
    </lineage>
</organism>
<dbReference type="InterPro" id="IPR003451">
    <property type="entry name" value="LytB/IspH"/>
</dbReference>
<keyword evidence="7" id="KW-1185">Reference proteome</keyword>
<evidence type="ECO:0000256" key="2">
    <source>
        <dbReference type="ARBA" id="ARBA00022485"/>
    </source>
</evidence>
<proteinExistence type="predicted"/>
<evidence type="ECO:0000313" key="6">
    <source>
        <dbReference type="EMBL" id="MFC1440563.1"/>
    </source>
</evidence>
<name>A0ABV6XR72_9ACTN</name>
<comment type="cofactor">
    <cofactor evidence="1">
        <name>[4Fe-4S] cluster</name>
        <dbReference type="ChEBI" id="CHEBI:49883"/>
    </cofactor>
</comment>
<dbReference type="PANTHER" id="PTHR30426">
    <property type="entry name" value="4-HYDROXY-3-METHYLBUT-2-ENYL DIPHOSPHATE REDUCTASE"/>
    <property type="match status" value="1"/>
</dbReference>
<protein>
    <recommendedName>
        <fullName evidence="8">4-hydroxy-3-methylbut-2-enyl diphosphate reductase</fullName>
    </recommendedName>
</protein>
<keyword evidence="3" id="KW-0479">Metal-binding</keyword>
<dbReference type="Proteomes" id="UP001592581">
    <property type="component" value="Unassembled WGS sequence"/>
</dbReference>
<comment type="caution">
    <text evidence="6">The sequence shown here is derived from an EMBL/GenBank/DDBJ whole genome shotgun (WGS) entry which is preliminary data.</text>
</comment>
<dbReference type="Pfam" id="PF02401">
    <property type="entry name" value="LYTB"/>
    <property type="match status" value="1"/>
</dbReference>
<evidence type="ECO:0000256" key="1">
    <source>
        <dbReference type="ARBA" id="ARBA00001966"/>
    </source>
</evidence>
<dbReference type="Gene3D" id="3.40.50.11270">
    <property type="match status" value="1"/>
</dbReference>
<evidence type="ECO:0000313" key="7">
    <source>
        <dbReference type="Proteomes" id="UP001592581"/>
    </source>
</evidence>
<dbReference type="Gene3D" id="3.40.1010.20">
    <property type="entry name" value="4-hydroxy-3-methylbut-2-enyl diphosphate reductase, catalytic domain"/>
    <property type="match status" value="2"/>
</dbReference>
<keyword evidence="2" id="KW-0004">4Fe-4S</keyword>
<reference evidence="6 7" key="1">
    <citation type="submission" date="2024-06" db="EMBL/GenBank/DDBJ databases">
        <authorList>
            <person name="Lee S.D."/>
        </authorList>
    </citation>
    <scope>NUCLEOTIDE SEQUENCE [LARGE SCALE GENOMIC DNA]</scope>
    <source>
        <strain evidence="6 7">N1-10</strain>
    </source>
</reference>
<keyword evidence="4" id="KW-0408">Iron</keyword>